<evidence type="ECO:0000313" key="1">
    <source>
        <dbReference type="EMBL" id="JAD18647.1"/>
    </source>
</evidence>
<sequence>MILWIFDHGNESMTRTWFYLPEIVIRS</sequence>
<protein>
    <submittedName>
        <fullName evidence="1">Uncharacterized protein</fullName>
    </submittedName>
</protein>
<name>A0A0A8Y450_ARUDO</name>
<organism evidence="1">
    <name type="scientific">Arundo donax</name>
    <name type="common">Giant reed</name>
    <name type="synonym">Donax arundinaceus</name>
    <dbReference type="NCBI Taxonomy" id="35708"/>
    <lineage>
        <taxon>Eukaryota</taxon>
        <taxon>Viridiplantae</taxon>
        <taxon>Streptophyta</taxon>
        <taxon>Embryophyta</taxon>
        <taxon>Tracheophyta</taxon>
        <taxon>Spermatophyta</taxon>
        <taxon>Magnoliopsida</taxon>
        <taxon>Liliopsida</taxon>
        <taxon>Poales</taxon>
        <taxon>Poaceae</taxon>
        <taxon>PACMAD clade</taxon>
        <taxon>Arundinoideae</taxon>
        <taxon>Arundineae</taxon>
        <taxon>Arundo</taxon>
    </lineage>
</organism>
<reference evidence="1" key="1">
    <citation type="submission" date="2014-09" db="EMBL/GenBank/DDBJ databases">
        <authorList>
            <person name="Magalhaes I.L.F."/>
            <person name="Oliveira U."/>
            <person name="Santos F.R."/>
            <person name="Vidigal T.H.D.A."/>
            <person name="Brescovit A.D."/>
            <person name="Santos A.J."/>
        </authorList>
    </citation>
    <scope>NUCLEOTIDE SEQUENCE</scope>
    <source>
        <tissue evidence="1">Shoot tissue taken approximately 20 cm above the soil surface</tissue>
    </source>
</reference>
<proteinExistence type="predicted"/>
<accession>A0A0A8Y450</accession>
<reference evidence="1" key="2">
    <citation type="journal article" date="2015" name="Data Brief">
        <title>Shoot transcriptome of the giant reed, Arundo donax.</title>
        <authorList>
            <person name="Barrero R.A."/>
            <person name="Guerrero F.D."/>
            <person name="Moolhuijzen P."/>
            <person name="Goolsby J.A."/>
            <person name="Tidwell J."/>
            <person name="Bellgard S.E."/>
            <person name="Bellgard M.I."/>
        </authorList>
    </citation>
    <scope>NUCLEOTIDE SEQUENCE</scope>
    <source>
        <tissue evidence="1">Shoot tissue taken approximately 20 cm above the soil surface</tissue>
    </source>
</reference>
<dbReference type="EMBL" id="GBRH01279248">
    <property type="protein sequence ID" value="JAD18647.1"/>
    <property type="molecule type" value="Transcribed_RNA"/>
</dbReference>
<dbReference type="AlphaFoldDB" id="A0A0A8Y450"/>